<dbReference type="InterPro" id="IPR016186">
    <property type="entry name" value="C-type_lectin-like/link_sf"/>
</dbReference>
<dbReference type="Proteomes" id="UP001165289">
    <property type="component" value="Unassembled WGS sequence"/>
</dbReference>
<keyword evidence="2" id="KW-0732">Signal</keyword>
<accession>A0AAV7KF74</accession>
<feature type="domain" description="Ig-like" evidence="4">
    <location>
        <begin position="134"/>
        <end position="248"/>
    </location>
</feature>
<feature type="domain" description="Ig-like" evidence="4">
    <location>
        <begin position="1133"/>
        <end position="1211"/>
    </location>
</feature>
<protein>
    <submittedName>
        <fullName evidence="5">Uncharacterized protein</fullName>
    </submittedName>
</protein>
<feature type="domain" description="C-type lectin" evidence="3">
    <location>
        <begin position="36"/>
        <end position="141"/>
    </location>
</feature>
<dbReference type="Pfam" id="PF00059">
    <property type="entry name" value="Lectin_C"/>
    <property type="match status" value="4"/>
</dbReference>
<feature type="domain" description="Ig-like" evidence="4">
    <location>
        <begin position="371"/>
        <end position="476"/>
    </location>
</feature>
<dbReference type="InterPro" id="IPR001304">
    <property type="entry name" value="C-type_lectin-like"/>
</dbReference>
<evidence type="ECO:0000256" key="1">
    <source>
        <dbReference type="SAM" id="Phobius"/>
    </source>
</evidence>
<feature type="signal peptide" evidence="2">
    <location>
        <begin position="1"/>
        <end position="24"/>
    </location>
</feature>
<dbReference type="InterPro" id="IPR050111">
    <property type="entry name" value="C-type_lectin/snaclec_domain"/>
</dbReference>
<evidence type="ECO:0000256" key="2">
    <source>
        <dbReference type="SAM" id="SignalP"/>
    </source>
</evidence>
<evidence type="ECO:0000259" key="3">
    <source>
        <dbReference type="PROSITE" id="PS50041"/>
    </source>
</evidence>
<comment type="caution">
    <text evidence="5">The sequence shown here is derived from an EMBL/GenBank/DDBJ whole genome shotgun (WGS) entry which is preliminary data.</text>
</comment>
<feature type="domain" description="C-type lectin" evidence="3">
    <location>
        <begin position="493"/>
        <end position="598"/>
    </location>
</feature>
<dbReference type="SMART" id="SM00034">
    <property type="entry name" value="CLECT"/>
    <property type="match status" value="4"/>
</dbReference>
<dbReference type="PROSITE" id="PS50041">
    <property type="entry name" value="C_TYPE_LECTIN_2"/>
    <property type="match status" value="4"/>
</dbReference>
<sequence length="1900" mass="210780">MSSMKYIGFKLLIFLLQLYTLVNSQVPTSGCNAISNKRTCFRYFTSSGVNWADARQQCVVSGYDLATVTSTEENTLMYGTLTDSTVRCWIGLNDINAEGTYIWADGSDSAYRNWAPGEPNSNGNEDCVQTFGNPKWNDLRCTNLLMCYFCSTHVNTFGEIIASTPSSLSDNAVLITDTTLYCVTENMNTPEVMWSYVDLAGIRTDLTATTDSSTGVSTIQVYTTQPGYYSCDVTEDGGTSRTYTAIMTDTNEYAVPTTGCDAITNERTCFSYFTSTGVNWADARLQCLVSGYDLATVTSTEENTLMYSTASGSTSCWIGLNDLNAEGTFIWADGSDSTYRNWTPGEPNNSGDEDCVHTHGNTYWNDLECTPILTCYFCSTHVNTFGEIIASTPSSLSDNAVLITDTTLYCVTENMNTPEVMWSYVDLAGIRTDLTATTDSSTGVSTIQVYTTQPGYYSCDVTEDGGTSRTYTAIMTDTNEYTVPTTGCDVVTNDGTCFSYFTSTGTNWADARLQCVVSGYDLATVTSTEENTLMYGTLTDSTVRCWIGLNDINAEGTYIWADGSDSAYRNWAPGEPNSNGNEDCVQTFGNPKWNDLRCTNLLMCYFCSTHVNTFGEIIASTPSSLSDNAVLITDTTLYCVTENMNTPEVMWSYVDLAGIRTDLTATTDSSTGVSTIQVYTTQPGYYSCDVTEDGGTSRTYTAIMTDTNEYTVPTTGCDVVTNDGTCFSYFTSTGTNWADARLQCVVSGYDLATVTSTEENTLMYSTASGSTSCWIGLNDLNAEGTFIWADGSDSTYRNWTPGEPNNSGDEDCVYTRGNTYWNDLECTPILTCYFCSTHVNTFGEIIASTPSSLSDNAILITDTTLYCVTENMNTPEVMWSYVDLAGIRTDLTATTDSSTGVSTIQVYTTQPGYYSCDVTENGGVGRIYTVGILNIHSYTEVVNSFSYTYTIGIDSEDIYLLYTPTDSSVQLTNIHWMRDHLPGIFPNPLDIFSLTYYISSSSNITLECLETNLGNTFVSIGLLLQGPPLITLNHGSINSFSLLAPDVNTADVTVLTQNVVLSSNLFGRWQKPDDTSVTHNSITFLIFYQYDEGLYKFYVTNWDGEETLAIQLYISIMESSFGQQINSDTYISLEEGTILITDTTLYCVAEDKTTSEPVWSYVDPTGTQVNLPPTANDAITGISTLYVYSNQPGYYSCEVTNQGMTRTHTVRMLDTTLYTEAIDSENYTYIIEVDEENIFLFCNTNNSLIQLSNIYWRRKDRIGFYSNPLDVFSLRNTLILTNNQTMECFDIESDNNILSVGLFIQGPPLITLNHGSINSFSLLAPDVNTADVTVLTQNVVLSSNLFGRWQKPDDTSVTHNSITFLIFYQYDEGLYKFYVTNWDGEETLAIQIYISIMESSFGQQINSDTYISLEEGTILITDTTLYCVAEDKTTSEPVWSYVDPTGTQVNLPPTANDAITGISTLYVYSNQPGYYSCEVTNQGMTRTHTVRMLDTTLYTEAIDSENYTYIIEVDEENIFLFCNTNNSLIQLSNIYWRRKDRIGFYSNPLDVFSLRNTLILTNNQTMECFDIESDNNILSVGLFIQGPPLITLNHGSINSFSLLAPDVNTADVTVLTQNVVLSSNLFGRWQKPDDTRLYKFYVTNWDGEETLAIQMKISSAESTQKIINLSTEASSESSILVLWDLLEASSSYTDIEYSVYLGFSNYQVLAGTTINMQYEITQLITNVNYSIRVEFQIPFSIQIISSTIYHFFKSNDATTATSPVVINNNITQSTASSSTTADLTNQVLQSASLLNQYSSYILIVGIAVMIILLILFFIMTVLIVCCVVKRKKNRSQITSHTNPQLYQLPAIPNAIYDHVANVNMAYLPEIDEKDEKDITVDLAMEKESPTDTSTQNDYTV</sequence>
<reference evidence="5 6" key="1">
    <citation type="journal article" date="2023" name="BMC Biol.">
        <title>The compact genome of the sponge Oopsacas minuta (Hexactinellida) is lacking key metazoan core genes.</title>
        <authorList>
            <person name="Santini S."/>
            <person name="Schenkelaars Q."/>
            <person name="Jourda C."/>
            <person name="Duchesne M."/>
            <person name="Belahbib H."/>
            <person name="Rocher C."/>
            <person name="Selva M."/>
            <person name="Riesgo A."/>
            <person name="Vervoort M."/>
            <person name="Leys S.P."/>
            <person name="Kodjabachian L."/>
            <person name="Le Bivic A."/>
            <person name="Borchiellini C."/>
            <person name="Claverie J.M."/>
            <person name="Renard E."/>
        </authorList>
    </citation>
    <scope>NUCLEOTIDE SEQUENCE [LARGE SCALE GENOMIC DNA]</scope>
    <source>
        <strain evidence="5">SPO-2</strain>
    </source>
</reference>
<keyword evidence="1" id="KW-0812">Transmembrane</keyword>
<evidence type="ECO:0000313" key="6">
    <source>
        <dbReference type="Proteomes" id="UP001165289"/>
    </source>
</evidence>
<gene>
    <name evidence="5" type="ORF">LOD99_14343</name>
</gene>
<dbReference type="Gene3D" id="3.10.100.10">
    <property type="entry name" value="Mannose-Binding Protein A, subunit A"/>
    <property type="match status" value="4"/>
</dbReference>
<keyword evidence="6" id="KW-1185">Reference proteome</keyword>
<dbReference type="PROSITE" id="PS50835">
    <property type="entry name" value="IG_LIKE"/>
    <property type="match status" value="5"/>
</dbReference>
<feature type="domain" description="Ig-like" evidence="4">
    <location>
        <begin position="1413"/>
        <end position="1491"/>
    </location>
</feature>
<name>A0AAV7KF74_9METZ</name>
<proteinExistence type="predicted"/>
<keyword evidence="1" id="KW-0472">Membrane</keyword>
<feature type="domain" description="C-type lectin" evidence="3">
    <location>
        <begin position="722"/>
        <end position="826"/>
    </location>
</feature>
<evidence type="ECO:0000313" key="5">
    <source>
        <dbReference type="EMBL" id="KAI6660002.1"/>
    </source>
</evidence>
<feature type="domain" description="Ig-like" evidence="4">
    <location>
        <begin position="591"/>
        <end position="705"/>
    </location>
</feature>
<dbReference type="InterPro" id="IPR016187">
    <property type="entry name" value="CTDL_fold"/>
</dbReference>
<keyword evidence="1" id="KW-1133">Transmembrane helix</keyword>
<dbReference type="InterPro" id="IPR007110">
    <property type="entry name" value="Ig-like_dom"/>
</dbReference>
<feature type="transmembrane region" description="Helical" evidence="1">
    <location>
        <begin position="1800"/>
        <end position="1828"/>
    </location>
</feature>
<dbReference type="EMBL" id="JAKMXF010000044">
    <property type="protein sequence ID" value="KAI6660002.1"/>
    <property type="molecule type" value="Genomic_DNA"/>
</dbReference>
<organism evidence="5 6">
    <name type="scientific">Oopsacas minuta</name>
    <dbReference type="NCBI Taxonomy" id="111878"/>
    <lineage>
        <taxon>Eukaryota</taxon>
        <taxon>Metazoa</taxon>
        <taxon>Porifera</taxon>
        <taxon>Hexactinellida</taxon>
        <taxon>Hexasterophora</taxon>
        <taxon>Lyssacinosida</taxon>
        <taxon>Leucopsacidae</taxon>
        <taxon>Oopsacas</taxon>
    </lineage>
</organism>
<dbReference type="PANTHER" id="PTHR22803">
    <property type="entry name" value="MANNOSE, PHOSPHOLIPASE, LECTIN RECEPTOR RELATED"/>
    <property type="match status" value="1"/>
</dbReference>
<feature type="domain" description="C-type lectin" evidence="3">
    <location>
        <begin position="265"/>
        <end position="369"/>
    </location>
</feature>
<dbReference type="SUPFAM" id="SSF56436">
    <property type="entry name" value="C-type lectin-like"/>
    <property type="match status" value="4"/>
</dbReference>
<evidence type="ECO:0000259" key="4">
    <source>
        <dbReference type="PROSITE" id="PS50835"/>
    </source>
</evidence>
<dbReference type="CDD" id="cd00037">
    <property type="entry name" value="CLECT"/>
    <property type="match status" value="2"/>
</dbReference>
<feature type="chain" id="PRO_5043955941" evidence="2">
    <location>
        <begin position="25"/>
        <end position="1900"/>
    </location>
</feature>